<keyword evidence="2" id="KW-0614">Plasmid</keyword>
<dbReference type="InterPro" id="IPR001387">
    <property type="entry name" value="Cro/C1-type_HTH"/>
</dbReference>
<organism evidence="2 3">
    <name type="scientific">Rahnella sp. (strain Y9602)</name>
    <dbReference type="NCBI Taxonomy" id="2703885"/>
    <lineage>
        <taxon>Bacteria</taxon>
        <taxon>Pseudomonadati</taxon>
        <taxon>Pseudomonadota</taxon>
        <taxon>Gammaproteobacteria</taxon>
        <taxon>Enterobacterales</taxon>
        <taxon>Yersiniaceae</taxon>
        <taxon>Rahnella</taxon>
    </lineage>
</organism>
<dbReference type="RefSeq" id="WP_013578216.1">
    <property type="nucleotide sequence ID" value="NC_015062.1"/>
</dbReference>
<evidence type="ECO:0000313" key="2">
    <source>
        <dbReference type="EMBL" id="ADW76535.1"/>
    </source>
</evidence>
<dbReference type="EMBL" id="CP002506">
    <property type="protein sequence ID" value="ADW76535.1"/>
    <property type="molecule type" value="Genomic_DNA"/>
</dbReference>
<dbReference type="AlphaFoldDB" id="A0A0H3FID4"/>
<protein>
    <submittedName>
        <fullName evidence="2">Helix-turn-helix domain protein</fullName>
    </submittedName>
</protein>
<dbReference type="PROSITE" id="PS50943">
    <property type="entry name" value="HTH_CROC1"/>
    <property type="match status" value="1"/>
</dbReference>
<dbReference type="Pfam" id="PF01381">
    <property type="entry name" value="HTH_3"/>
    <property type="match status" value="1"/>
</dbReference>
<accession>A0A0H3FID4</accession>
<dbReference type="KEGG" id="rah:Rahaq_4960"/>
<reference evidence="3" key="1">
    <citation type="submission" date="2011-01" db="EMBL/GenBank/DDBJ databases">
        <title>Complete sequence of plasmid1 of Rahnella sp. Y9602.</title>
        <authorList>
            <consortium name="US DOE Joint Genome Institute"/>
            <person name="Lucas S."/>
            <person name="Copeland A."/>
            <person name="Lapidus A."/>
            <person name="Cheng J.-F."/>
            <person name="Goodwin L."/>
            <person name="Pitluck S."/>
            <person name="Lu M."/>
            <person name="Detter J.C."/>
            <person name="Han C."/>
            <person name="Tapia R."/>
            <person name="Land M."/>
            <person name="Hauser L."/>
            <person name="Kyrpides N."/>
            <person name="Ivanova N."/>
            <person name="Ovchinnikova G."/>
            <person name="Pagani I."/>
            <person name="Sobecky P.A."/>
            <person name="Martinez R.J."/>
            <person name="Woyke T."/>
        </authorList>
    </citation>
    <scope>NUCLEOTIDE SEQUENCE [LARGE SCALE GENOMIC DNA]</scope>
    <source>
        <strain evidence="3">Y9602</strain>
        <plasmid evidence="3">pRAHAQ01</plasmid>
    </source>
</reference>
<dbReference type="GO" id="GO:0003677">
    <property type="term" value="F:DNA binding"/>
    <property type="evidence" value="ECO:0007669"/>
    <property type="project" value="InterPro"/>
</dbReference>
<dbReference type="OrthoDB" id="9791537at2"/>
<evidence type="ECO:0000313" key="3">
    <source>
        <dbReference type="Proteomes" id="UP000007257"/>
    </source>
</evidence>
<dbReference type="HOGENOM" id="CLU_143391_0_0_6"/>
<dbReference type="Gene3D" id="1.10.260.40">
    <property type="entry name" value="lambda repressor-like DNA-binding domains"/>
    <property type="match status" value="1"/>
</dbReference>
<sequence>MKRKLTDEDLAAAKRLKAIWTSKRAALGLTQEKAADLLGFNTQGAVSHYLNGVTPLNTDTVIKFSMLLMVKPEDIKPELAEILSYVRKSPSPEGAQENSSLSALSSQHRELIRLFDKMPESEKIHLLNQLDAKAKDYDRLLEELLELRNKSRN</sequence>
<dbReference type="eggNOG" id="COG1974">
    <property type="taxonomic scope" value="Bacteria"/>
</dbReference>
<dbReference type="SUPFAM" id="SSF47413">
    <property type="entry name" value="lambda repressor-like DNA-binding domains"/>
    <property type="match status" value="1"/>
</dbReference>
<dbReference type="InterPro" id="IPR010982">
    <property type="entry name" value="Lambda_DNA-bd_dom_sf"/>
</dbReference>
<feature type="domain" description="HTH cro/C1-type" evidence="1">
    <location>
        <begin position="24"/>
        <end position="75"/>
    </location>
</feature>
<reference evidence="2 3" key="2">
    <citation type="journal article" date="2012" name="J. Bacteriol.">
        <title>Complete Genome Sequence of Rahnella sp. Strain Y9602, a Gammaproteobacterium Isolate from Metal- and Radionuclide-Contaminated Soil.</title>
        <authorList>
            <person name="Martinez R.J."/>
            <person name="Bruce D."/>
            <person name="Detter C."/>
            <person name="Goodwin L.A."/>
            <person name="Han J."/>
            <person name="Han C.S."/>
            <person name="Held B."/>
            <person name="Land M.L."/>
            <person name="Mikhailova N."/>
            <person name="Nolan M."/>
            <person name="Pennacchio L."/>
            <person name="Pitluck S."/>
            <person name="Tapia R."/>
            <person name="Woyke T."/>
            <person name="Sobecky P.A."/>
        </authorList>
    </citation>
    <scope>NUCLEOTIDE SEQUENCE [LARGE SCALE GENOMIC DNA]</scope>
    <source>
        <strain evidence="2 3">Y9602</strain>
        <plasmid evidence="2 3">pRAHAQ01</plasmid>
    </source>
</reference>
<evidence type="ECO:0000259" key="1">
    <source>
        <dbReference type="PROSITE" id="PS50943"/>
    </source>
</evidence>
<proteinExistence type="predicted"/>
<dbReference type="Proteomes" id="UP000007257">
    <property type="component" value="Plasmid pRAHAQ01"/>
</dbReference>
<name>A0A0H3FID4_RAHSY</name>
<geneLocation type="plasmid" evidence="2 3">
    <name>pRAHAQ01</name>
</geneLocation>
<gene>
    <name evidence="2" type="ordered locus">Rahaq_4960</name>
</gene>